<evidence type="ECO:0000256" key="1">
    <source>
        <dbReference type="SAM" id="SignalP"/>
    </source>
</evidence>
<dbReference type="InterPro" id="IPR012336">
    <property type="entry name" value="Thioredoxin-like_fold"/>
</dbReference>
<gene>
    <name evidence="3" type="ORF">PbJCM13498_40160</name>
</gene>
<dbReference type="Proteomes" id="UP000391834">
    <property type="component" value="Unassembled WGS sequence"/>
</dbReference>
<keyword evidence="1" id="KW-0732">Signal</keyword>
<evidence type="ECO:0000259" key="2">
    <source>
        <dbReference type="Pfam" id="PF13462"/>
    </source>
</evidence>
<reference evidence="3 4" key="1">
    <citation type="submission" date="2019-10" db="EMBL/GenBank/DDBJ databases">
        <title>Prolixibacter strains distinguished by the presence of nitrate reductase genes were adept at nitrate-dependent anaerobic corrosion of metallic iron and carbon steel.</title>
        <authorList>
            <person name="Iino T."/>
            <person name="Shono N."/>
            <person name="Ito K."/>
            <person name="Nakamura R."/>
            <person name="Sueoka K."/>
            <person name="Harayama S."/>
            <person name="Ohkuma M."/>
        </authorList>
    </citation>
    <scope>NUCLEOTIDE SEQUENCE [LARGE SCALE GENOMIC DNA]</scope>
    <source>
        <strain evidence="3 4">JCM 13498</strain>
    </source>
</reference>
<dbReference type="OrthoDB" id="8478320at2"/>
<evidence type="ECO:0000313" key="3">
    <source>
        <dbReference type="EMBL" id="GET35153.1"/>
    </source>
</evidence>
<dbReference type="InterPro" id="IPR036249">
    <property type="entry name" value="Thioredoxin-like_sf"/>
</dbReference>
<sequence>MNNIFRKYLILGLSLLMLVACHNNREPKPVTLKNTVSEKPEDVVFGNKAAPATVFLYASYECTYCRYFFARTYPELKKNYLDTGKLKLVVKWLDFGERPQMLNALQAASCISRYGIYDKFHELMVVNPGVVFTTQFDDLLDTIMEHNPVIAECILDNDNYAYLRGNVSEFRANKLTGTPTFVMNNRAYKGYYSYENFKKILEKEFQL</sequence>
<accession>A0A5M4B5K2</accession>
<feature type="chain" id="PRO_5024356899" evidence="1">
    <location>
        <begin position="23"/>
        <end position="207"/>
    </location>
</feature>
<dbReference type="AlphaFoldDB" id="A0A5M4B5K2"/>
<name>A0A5M4B5K2_9BACT</name>
<evidence type="ECO:0000313" key="4">
    <source>
        <dbReference type="Proteomes" id="UP000391834"/>
    </source>
</evidence>
<feature type="signal peptide" evidence="1">
    <location>
        <begin position="1"/>
        <end position="22"/>
    </location>
</feature>
<dbReference type="EMBL" id="BLAX01000001">
    <property type="protein sequence ID" value="GET35153.1"/>
    <property type="molecule type" value="Genomic_DNA"/>
</dbReference>
<dbReference type="Pfam" id="PF13462">
    <property type="entry name" value="Thioredoxin_4"/>
    <property type="match status" value="1"/>
</dbReference>
<organism evidence="3 4">
    <name type="scientific">Prolixibacter bellariivorans</name>
    <dbReference type="NCBI Taxonomy" id="314319"/>
    <lineage>
        <taxon>Bacteria</taxon>
        <taxon>Pseudomonadati</taxon>
        <taxon>Bacteroidota</taxon>
        <taxon>Bacteroidia</taxon>
        <taxon>Marinilabiliales</taxon>
        <taxon>Prolixibacteraceae</taxon>
        <taxon>Prolixibacter</taxon>
    </lineage>
</organism>
<comment type="caution">
    <text evidence="3">The sequence shown here is derived from an EMBL/GenBank/DDBJ whole genome shotgun (WGS) entry which is preliminary data.</text>
</comment>
<dbReference type="SUPFAM" id="SSF52833">
    <property type="entry name" value="Thioredoxin-like"/>
    <property type="match status" value="1"/>
</dbReference>
<protein>
    <submittedName>
        <fullName evidence="3">Thiol:disulfide interchange protein</fullName>
    </submittedName>
</protein>
<keyword evidence="4" id="KW-1185">Reference proteome</keyword>
<dbReference type="Gene3D" id="3.40.30.10">
    <property type="entry name" value="Glutaredoxin"/>
    <property type="match status" value="1"/>
</dbReference>
<feature type="domain" description="Thioredoxin-like fold" evidence="2">
    <location>
        <begin position="40"/>
        <end position="203"/>
    </location>
</feature>
<proteinExistence type="predicted"/>
<dbReference type="PROSITE" id="PS51257">
    <property type="entry name" value="PROKAR_LIPOPROTEIN"/>
    <property type="match status" value="1"/>
</dbReference>